<evidence type="ECO:0000259" key="6">
    <source>
        <dbReference type="PROSITE" id="PS51186"/>
    </source>
</evidence>
<reference evidence="7 8" key="1">
    <citation type="journal article" date="2011" name="Front. Microbiol.">
        <title>Genomic signatures of strain selection and enhancement in Bacillus atrophaeus var. globigii, a historical biowarfare simulant.</title>
        <authorList>
            <person name="Gibbons H.S."/>
            <person name="Broomall S.M."/>
            <person name="McNew L.A."/>
            <person name="Daligault H."/>
            <person name="Chapman C."/>
            <person name="Bruce D."/>
            <person name="Karavis M."/>
            <person name="Krepps M."/>
            <person name="McGregor P.A."/>
            <person name="Hong C."/>
            <person name="Park K.H."/>
            <person name="Akmal A."/>
            <person name="Feldman A."/>
            <person name="Lin J.S."/>
            <person name="Chang W.E."/>
            <person name="Higgs B.W."/>
            <person name="Demirev P."/>
            <person name="Lindquist J."/>
            <person name="Liem A."/>
            <person name="Fochler E."/>
            <person name="Read T.D."/>
            <person name="Tapia R."/>
            <person name="Johnson S."/>
            <person name="Bishop-Lilly K.A."/>
            <person name="Detter C."/>
            <person name="Han C."/>
            <person name="Sozhamannan S."/>
            <person name="Rosenzweig C.N."/>
            <person name="Skowronski E.W."/>
        </authorList>
    </citation>
    <scope>NUCLEOTIDE SEQUENCE [LARGE SCALE GENOMIC DNA]</scope>
    <source>
        <strain evidence="7 8">CC-PW-9</strain>
    </source>
</reference>
<evidence type="ECO:0000256" key="4">
    <source>
        <dbReference type="ARBA" id="ARBA00022840"/>
    </source>
</evidence>
<dbReference type="InterPro" id="IPR013562">
    <property type="entry name" value="TmcA/NAT10_N"/>
</dbReference>
<evidence type="ECO:0000256" key="5">
    <source>
        <dbReference type="ARBA" id="ARBA00023315"/>
    </source>
</evidence>
<dbReference type="SUPFAM" id="SSF55729">
    <property type="entry name" value="Acyl-CoA N-acyltransferases (Nat)"/>
    <property type="match status" value="1"/>
</dbReference>
<dbReference type="GO" id="GO:0000049">
    <property type="term" value="F:tRNA binding"/>
    <property type="evidence" value="ECO:0007669"/>
    <property type="project" value="TreeGrafter"/>
</dbReference>
<dbReference type="Gene3D" id="3.40.50.11040">
    <property type="match status" value="1"/>
</dbReference>
<comment type="caution">
    <text evidence="7">The sequence shown here is derived from an EMBL/GenBank/DDBJ whole genome shotgun (WGS) entry which is preliminary data.</text>
</comment>
<feature type="domain" description="N-acetyltransferase" evidence="6">
    <location>
        <begin position="320"/>
        <end position="500"/>
    </location>
</feature>
<dbReference type="SUPFAM" id="SSF52540">
    <property type="entry name" value="P-loop containing nucleoside triphosphate hydrolases"/>
    <property type="match status" value="1"/>
</dbReference>
<dbReference type="CDD" id="cd04301">
    <property type="entry name" value="NAT_SF"/>
    <property type="match status" value="1"/>
</dbReference>
<dbReference type="InterPro" id="IPR016181">
    <property type="entry name" value="Acyl_CoA_acyltransferase"/>
</dbReference>
<dbReference type="AlphaFoldDB" id="A0A432ZJV2"/>
<evidence type="ECO:0000256" key="1">
    <source>
        <dbReference type="ARBA" id="ARBA00022679"/>
    </source>
</evidence>
<dbReference type="InterPro" id="IPR032672">
    <property type="entry name" value="TmcA/NAT10/Kre33"/>
</dbReference>
<dbReference type="Pfam" id="PF08351">
    <property type="entry name" value="TmcA_N"/>
    <property type="match status" value="1"/>
</dbReference>
<evidence type="ECO:0000256" key="2">
    <source>
        <dbReference type="ARBA" id="ARBA00022694"/>
    </source>
</evidence>
<keyword evidence="8" id="KW-1185">Reference proteome</keyword>
<dbReference type="PANTHER" id="PTHR10925:SF5">
    <property type="entry name" value="RNA CYTIDINE ACETYLTRANSFERASE"/>
    <property type="match status" value="1"/>
</dbReference>
<dbReference type="GO" id="GO:0051391">
    <property type="term" value="P:tRNA acetylation"/>
    <property type="evidence" value="ECO:0007669"/>
    <property type="project" value="TreeGrafter"/>
</dbReference>
<dbReference type="PROSITE" id="PS51186">
    <property type="entry name" value="GNAT"/>
    <property type="match status" value="1"/>
</dbReference>
<evidence type="ECO:0000256" key="3">
    <source>
        <dbReference type="ARBA" id="ARBA00022741"/>
    </source>
</evidence>
<accession>A0A432ZJV2</accession>
<dbReference type="GO" id="GO:0002101">
    <property type="term" value="P:tRNA wobble cytosine modification"/>
    <property type="evidence" value="ECO:0007669"/>
    <property type="project" value="TreeGrafter"/>
</dbReference>
<dbReference type="Pfam" id="PF05127">
    <property type="entry name" value="NAT10_TcmA_helicase"/>
    <property type="match status" value="1"/>
</dbReference>
<organism evidence="7 8">
    <name type="scientific">Idiomarina tyrosinivorans</name>
    <dbReference type="NCBI Taxonomy" id="1445662"/>
    <lineage>
        <taxon>Bacteria</taxon>
        <taxon>Pseudomonadati</taxon>
        <taxon>Pseudomonadota</taxon>
        <taxon>Gammaproteobacteria</taxon>
        <taxon>Alteromonadales</taxon>
        <taxon>Idiomarinaceae</taxon>
        <taxon>Idiomarina</taxon>
    </lineage>
</organism>
<keyword evidence="4" id="KW-0067">ATP-binding</keyword>
<protein>
    <recommendedName>
        <fullName evidence="6">N-acetyltransferase domain-containing protein</fullName>
    </recommendedName>
</protein>
<gene>
    <name evidence="7" type="ORF">CWI84_10950</name>
</gene>
<dbReference type="Gene3D" id="3.40.50.300">
    <property type="entry name" value="P-loop containing nucleotide triphosphate hydrolases"/>
    <property type="match status" value="1"/>
</dbReference>
<dbReference type="EMBL" id="PIQH01000011">
    <property type="protein sequence ID" value="RUO78193.1"/>
    <property type="molecule type" value="Genomic_DNA"/>
</dbReference>
<dbReference type="PANTHER" id="PTHR10925">
    <property type="entry name" value="N-ACETYLTRANSFERASE 10"/>
    <property type="match status" value="1"/>
</dbReference>
<keyword evidence="2" id="KW-0819">tRNA processing</keyword>
<evidence type="ECO:0000313" key="8">
    <source>
        <dbReference type="Proteomes" id="UP000287996"/>
    </source>
</evidence>
<dbReference type="InterPro" id="IPR000182">
    <property type="entry name" value="GNAT_dom"/>
</dbReference>
<dbReference type="OrthoDB" id="5578851at2"/>
<keyword evidence="3" id="KW-0547">Nucleotide-binding</keyword>
<dbReference type="Gene3D" id="3.40.630.30">
    <property type="match status" value="1"/>
</dbReference>
<dbReference type="GO" id="GO:0051392">
    <property type="term" value="F:tRNA cytidine N4-acetyltransferase activity"/>
    <property type="evidence" value="ECO:0007669"/>
    <property type="project" value="TreeGrafter"/>
</dbReference>
<dbReference type="InterPro" id="IPR027417">
    <property type="entry name" value="P-loop_NTPase"/>
</dbReference>
<sequence>MTDLTSQRQLVWLDNADLWCSQLSAAREAALTVLVLSDDATVCPQSATAMTRYRDFLGQQHDQVYLYCAQGLHADALAAVIPTLAYGGQVVLYCPPHNPFSQRARSLLAQYGLNHASPAPFAASQPLPADYVARVEAQQHALVQQVVNNPRLHLISGARGRGKSTVLGKAVAQLLRHTERDIVITAPRQHQLTTLKRWSGESQRLKFIAWDRLLNRQQANQPLVIIDEAAALPIAALKSLLQRYEVRALATTEEGYEGLGQGFTLHFRRWLQAQPWQTVEHQLTLPVRWPEDDKLDQWLQHVVLNRPTPTTPQQPLIRACHASELDEALLHQVFGLLRQAHYQTSPNDLQLLLDDPAQQLLLSFQQQQLVGVLWFSTEGQLSATLAEQIIAGKRRPKGHLLATSLSFFLQRPELAQKSWYRIVRIAVAQPFRRHGYASELLKRLHAVAQQHAIDGVGTSFGYTAELFRFWHNNGFYPVRLGSRRDRVSDRFPLLMVYEQSIGSQSAFQPSIEQATKAIAAIDA</sequence>
<name>A0A432ZJV2_9GAMM</name>
<dbReference type="Pfam" id="PF13718">
    <property type="entry name" value="GNAT_acetyltr_2"/>
    <property type="match status" value="1"/>
</dbReference>
<dbReference type="GO" id="GO:1904812">
    <property type="term" value="P:rRNA acetylation involved in maturation of SSU-rRNA"/>
    <property type="evidence" value="ECO:0007669"/>
    <property type="project" value="TreeGrafter"/>
</dbReference>
<evidence type="ECO:0000313" key="7">
    <source>
        <dbReference type="EMBL" id="RUO78193.1"/>
    </source>
</evidence>
<dbReference type="Proteomes" id="UP000287996">
    <property type="component" value="Unassembled WGS sequence"/>
</dbReference>
<dbReference type="GO" id="GO:1990883">
    <property type="term" value="F:18S rRNA cytidine N-acetyltransferase activity"/>
    <property type="evidence" value="ECO:0007669"/>
    <property type="project" value="TreeGrafter"/>
</dbReference>
<keyword evidence="1" id="KW-0808">Transferase</keyword>
<proteinExistence type="predicted"/>
<dbReference type="GO" id="GO:0005524">
    <property type="term" value="F:ATP binding"/>
    <property type="evidence" value="ECO:0007669"/>
    <property type="project" value="UniProtKB-KW"/>
</dbReference>
<dbReference type="RefSeq" id="WP_126842629.1">
    <property type="nucleotide sequence ID" value="NZ_PIQH01000011.1"/>
</dbReference>
<keyword evidence="5" id="KW-0012">Acyltransferase</keyword>
<dbReference type="InterPro" id="IPR007807">
    <property type="entry name" value="TcmA/NAT10_helicase"/>
</dbReference>